<name>A0A833QFT0_9POAL</name>
<comment type="similarity">
    <text evidence="3">Belongs to the INCENP family.</text>
</comment>
<feature type="compositionally biased region" description="Basic residues" evidence="7">
    <location>
        <begin position="153"/>
        <end position="166"/>
    </location>
</feature>
<sequence length="1498" mass="166221">MSTLEKLFMHVFDRKQWISGQLRQQVDSYEESLACNLAASGRELPSWLFHDGTESRSDAPVPDYSNRTELNRKHIITDLLYPPSRETPIPSYKPTQSFLDSHLTGICFSDNYIQNLQINEEIPSTSPEKCNKEQSQIQPDMTNIGALSTIQRSRSRQKDIKKRSSVKRAPVDTTSSFRQTNNNKAEILDKELIETSNHCRMEDGKERKREETESSACQIMNPDLTETLGCVETAVVRPNLTSDVALTVSRDNLDSVTEKHSETMNQRSQFHSEKDLSSPVGEFCRIRDNEKRKEVEALKSSTSHLIIPVLTETLNPVETSAFEPKRLAFSLAFDSNLHSVVENHDETRDGSPGSVLEGKSWYPNGEYSGMRDGEERIEGAETLVKVLSPEITAQELTCTPNSMVKDAVKLKRPSFDEPRDRPSAVSDKGSLSPKRLGQSGPRETDAGLHAHNSLLPDRARGDEERNEEITALVNGSAPDILNTDLNESPHCMDNDEVQDTHSPPIDGSQQMIKPSVGKSSDVRVVEEAFYARDSYSPIGDVTGGNNESTEVNEPMVSRIDISDSLLLSQTMEVVGEEVRDLSDNNKRSLTSSFHEASNQSSLSGGTFDSCRSRLTTPDNIVGHLAENPKSVDTNLKSFSISPKSQGEGSLVKSGEGIKHLSRGGRYFLQSPAGQEKSNASALHDGIVALGSHKSSGKVQYHVNVNSWPKKRKMEVSSNFALATSPRPRKRPALPEVSYCRMEEDEPETSVLVLEEYNRVPSMSSSSADNGKASNSPTEPNIGSPIYDANHFSISPKEGDMSNTSKYVPEIDALIPQEDDLANSSNYVHGIDVYTSSKYDGGSFIEQEDSSPELEAFTIGTSSDSEGETRNIPDTIPLQMERASLAEQLSSSLSNLATPGTCFSAKYELDPFPNVYKSLSTDHFDFMKTGEALSVPVNDRKQLSASAISIPYQSGPFGYPGFTMGISTSGKSGKGRPASTTPGDKVGYRRGIPPLTPPAQKYSHGKLSEINESENGSGKGSGIRSSGKTPLYPDSTCFRIDEDAAEDDVPNDTDTLDPQDLSAELEGSACFRIDEDAAEDDVPNDTDTLDPLDLSAVLVGSTCFRIDEDSTEDDVPPDTDTLDPRDLSAILEENTLPSVNDSQNLLEDDDPNYQNTLRDITAVFENTEIGAAIPEDFSKGGGFTGKKAKQSVASLNKRELGRKASGSMQSGLATAEAIRKGREKSMGTVSSKPSNTVSDVTSFVSLVKQKQQPVAKKREVRIPALEAAEANKRLEEKKRNERELQKAAMKAEREKLNQEKVLKKKLVEEQKKKEAGMAVKKRQREERDKKEKDKDKEKKRKCTEIDRQTQREEQTKKEPPKRARVVREEKEVQCNVIDEKEQSKREECGKEDAFVRPRETGSSIIIIDDLVEVPELPRVVEKSYEMSPYKDSDAEGDDGLDAEEDQIRRKKYIPSWARKEFLEDYLHSRKYMNPEMIFSCKCSFDMTKVLKPRNQKQHF</sequence>
<evidence type="ECO:0000256" key="3">
    <source>
        <dbReference type="ARBA" id="ARBA00010042"/>
    </source>
</evidence>
<reference evidence="9" key="1">
    <citation type="submission" date="2020-01" db="EMBL/GenBank/DDBJ databases">
        <title>Genome sequence of Kobresia littledalei, the first chromosome-level genome in the family Cyperaceae.</title>
        <authorList>
            <person name="Qu G."/>
        </authorList>
    </citation>
    <scope>NUCLEOTIDE SEQUENCE</scope>
    <source>
        <strain evidence="9">C.B.Clarke</strain>
        <tissue evidence="9">Leaf</tissue>
    </source>
</reference>
<proteinExistence type="inferred from homology"/>
<dbReference type="PANTHER" id="PTHR13738:SF1">
    <property type="entry name" value="TROPONIN I"/>
    <property type="match status" value="1"/>
</dbReference>
<dbReference type="Proteomes" id="UP000623129">
    <property type="component" value="Unassembled WGS sequence"/>
</dbReference>
<keyword evidence="5" id="KW-0206">Cytoskeleton</keyword>
<feature type="region of interest" description="Disordered" evidence="7">
    <location>
        <begin position="410"/>
        <end position="466"/>
    </location>
</feature>
<dbReference type="InterPro" id="IPR005635">
    <property type="entry name" value="Inner_centromere_prot_ARK-bd"/>
</dbReference>
<evidence type="ECO:0000256" key="7">
    <source>
        <dbReference type="SAM" id="MobiDB-lite"/>
    </source>
</evidence>
<feature type="region of interest" description="Disordered" evidence="7">
    <location>
        <begin position="149"/>
        <end position="177"/>
    </location>
</feature>
<dbReference type="PANTHER" id="PTHR13738">
    <property type="entry name" value="TROPONIN I"/>
    <property type="match status" value="1"/>
</dbReference>
<evidence type="ECO:0000256" key="5">
    <source>
        <dbReference type="ARBA" id="ARBA00023212"/>
    </source>
</evidence>
<feature type="region of interest" description="Disordered" evidence="7">
    <location>
        <begin position="1272"/>
        <end position="1367"/>
    </location>
</feature>
<organism evidence="9 10">
    <name type="scientific">Carex littledalei</name>
    <dbReference type="NCBI Taxonomy" id="544730"/>
    <lineage>
        <taxon>Eukaryota</taxon>
        <taxon>Viridiplantae</taxon>
        <taxon>Streptophyta</taxon>
        <taxon>Embryophyta</taxon>
        <taxon>Tracheophyta</taxon>
        <taxon>Spermatophyta</taxon>
        <taxon>Magnoliopsida</taxon>
        <taxon>Liliopsida</taxon>
        <taxon>Poales</taxon>
        <taxon>Cyperaceae</taxon>
        <taxon>Cyperoideae</taxon>
        <taxon>Cariceae</taxon>
        <taxon>Carex</taxon>
        <taxon>Carex subgen. Euthyceras</taxon>
    </lineage>
</organism>
<comment type="subcellular location">
    <subcellularLocation>
        <location evidence="2">Cytoplasm</location>
        <location evidence="2">Cytoskeleton</location>
        <location evidence="2">Spindle</location>
    </subcellularLocation>
    <subcellularLocation>
        <location evidence="1">Nucleus</location>
    </subcellularLocation>
</comment>
<feature type="domain" description="Inner centromere protein ARK-binding" evidence="8">
    <location>
        <begin position="1436"/>
        <end position="1485"/>
    </location>
</feature>
<keyword evidence="4" id="KW-0963">Cytoplasm</keyword>
<keyword evidence="6" id="KW-0539">Nucleus</keyword>
<evidence type="ECO:0000313" key="10">
    <source>
        <dbReference type="Proteomes" id="UP000623129"/>
    </source>
</evidence>
<feature type="compositionally biased region" description="Basic and acidic residues" evidence="7">
    <location>
        <begin position="1272"/>
        <end position="1314"/>
    </location>
</feature>
<feature type="compositionally biased region" description="Polar residues" evidence="7">
    <location>
        <begin position="590"/>
        <end position="606"/>
    </location>
</feature>
<feature type="compositionally biased region" description="Basic and acidic residues" evidence="7">
    <location>
        <begin position="1322"/>
        <end position="1367"/>
    </location>
</feature>
<dbReference type="EMBL" id="SWLB01000026">
    <property type="protein sequence ID" value="KAF3321661.1"/>
    <property type="molecule type" value="Genomic_DNA"/>
</dbReference>
<evidence type="ECO:0000256" key="2">
    <source>
        <dbReference type="ARBA" id="ARBA00004186"/>
    </source>
</evidence>
<evidence type="ECO:0000256" key="1">
    <source>
        <dbReference type="ARBA" id="ARBA00004123"/>
    </source>
</evidence>
<feature type="compositionally biased region" description="Low complexity" evidence="7">
    <location>
        <begin position="1007"/>
        <end position="1027"/>
    </location>
</feature>
<feature type="region of interest" description="Disordered" evidence="7">
    <location>
        <begin position="343"/>
        <end position="368"/>
    </location>
</feature>
<gene>
    <name evidence="9" type="ORF">FCM35_KLT13877</name>
</gene>
<protein>
    <recommendedName>
        <fullName evidence="8">Inner centromere protein ARK-binding domain-containing protein</fullName>
    </recommendedName>
</protein>
<dbReference type="Pfam" id="PF03941">
    <property type="entry name" value="INCENP_ARK-bind"/>
    <property type="match status" value="1"/>
</dbReference>
<feature type="region of interest" description="Disordered" evidence="7">
    <location>
        <begin position="590"/>
        <end position="609"/>
    </location>
</feature>
<keyword evidence="10" id="KW-1185">Reference proteome</keyword>
<dbReference type="GO" id="GO:0005634">
    <property type="term" value="C:nucleus"/>
    <property type="evidence" value="ECO:0007669"/>
    <property type="project" value="UniProtKB-SubCell"/>
</dbReference>
<evidence type="ECO:0000256" key="4">
    <source>
        <dbReference type="ARBA" id="ARBA00022490"/>
    </source>
</evidence>
<feature type="compositionally biased region" description="Polar residues" evidence="7">
    <location>
        <begin position="760"/>
        <end position="780"/>
    </location>
</feature>
<comment type="caution">
    <text evidence="9">The sequence shown here is derived from an EMBL/GenBank/DDBJ whole genome shotgun (WGS) entry which is preliminary data.</text>
</comment>
<feature type="region of interest" description="Disordered" evidence="7">
    <location>
        <begin position="967"/>
        <end position="1034"/>
    </location>
</feature>
<dbReference type="InterPro" id="IPR050875">
    <property type="entry name" value="Troponin_I"/>
</dbReference>
<feature type="compositionally biased region" description="Basic and acidic residues" evidence="7">
    <location>
        <begin position="410"/>
        <end position="422"/>
    </location>
</feature>
<feature type="region of interest" description="Disordered" evidence="7">
    <location>
        <begin position="759"/>
        <end position="783"/>
    </location>
</feature>
<dbReference type="GO" id="GO:0005819">
    <property type="term" value="C:spindle"/>
    <property type="evidence" value="ECO:0007669"/>
    <property type="project" value="UniProtKB-SubCell"/>
</dbReference>
<dbReference type="OrthoDB" id="681218at2759"/>
<accession>A0A833QFT0</accession>
<evidence type="ECO:0000256" key="6">
    <source>
        <dbReference type="ARBA" id="ARBA00023242"/>
    </source>
</evidence>
<evidence type="ECO:0000313" key="9">
    <source>
        <dbReference type="EMBL" id="KAF3321661.1"/>
    </source>
</evidence>
<evidence type="ECO:0000259" key="8">
    <source>
        <dbReference type="Pfam" id="PF03941"/>
    </source>
</evidence>